<dbReference type="InterPro" id="IPR036237">
    <property type="entry name" value="Xyl_isomerase-like_sf"/>
</dbReference>
<protein>
    <submittedName>
        <fullName evidence="2">TIM barrel protein</fullName>
    </submittedName>
</protein>
<keyword evidence="3" id="KW-1185">Reference proteome</keyword>
<dbReference type="Pfam" id="PF01261">
    <property type="entry name" value="AP_endonuc_2"/>
    <property type="match status" value="1"/>
</dbReference>
<dbReference type="SUPFAM" id="SSF51658">
    <property type="entry name" value="Xylose isomerase-like"/>
    <property type="match status" value="1"/>
</dbReference>
<gene>
    <name evidence="2" type="ORF">HWI92_14950</name>
</gene>
<sequence>MPENNYPKLHNATWPGIVGKGPDSEPVISFDTMLEKTASAEVNGVKFDGVDLGLFDPHIDLDMSDDGIKRLVDKLGGLGLEVGSLVAPIWGGPAMGSKEERDTFVEMVRKSCIFGQKLREHGIRPNGVVRIDSASKPDLWELDPINNTKLIADTFRRACDVAADYGEKLAAEGEICWGGMHSWKTMIDTMEAVDRPNMGFQADMSHTFLYLLGYNRPEDRVLPEDFQWSDRAALEEGLKKMTAALRPYTIDFHVAQNDGTVHGTGSHDKTGRHCLATDPNGRLDIVHDAGYWLRDEHGNLTKAFRHICWDGCMFPNSVMENQQTWNDILAAMIKVRQAHGWYQEEKVSANF</sequence>
<evidence type="ECO:0000259" key="1">
    <source>
        <dbReference type="Pfam" id="PF01261"/>
    </source>
</evidence>
<dbReference type="InterPro" id="IPR013022">
    <property type="entry name" value="Xyl_isomerase-like_TIM-brl"/>
</dbReference>
<reference evidence="2 3" key="1">
    <citation type="submission" date="2020-06" db="EMBL/GenBank/DDBJ databases">
        <title>Dyadobacter sandarakinus sp. nov., isolated from the soil of the Arctic Yellow River Station.</title>
        <authorList>
            <person name="Zhang Y."/>
            <person name="Peng F."/>
        </authorList>
    </citation>
    <scope>NUCLEOTIDE SEQUENCE [LARGE SCALE GENOMIC DNA]</scope>
    <source>
        <strain evidence="2 3">Q3-56</strain>
    </source>
</reference>
<feature type="domain" description="Xylose isomerase-like TIM barrel" evidence="1">
    <location>
        <begin position="46"/>
        <end position="232"/>
    </location>
</feature>
<evidence type="ECO:0000313" key="3">
    <source>
        <dbReference type="Proteomes" id="UP000612680"/>
    </source>
</evidence>
<dbReference type="EMBL" id="CP056775">
    <property type="protein sequence ID" value="QRR02111.1"/>
    <property type="molecule type" value="Genomic_DNA"/>
</dbReference>
<dbReference type="RefSeq" id="WP_204656628.1">
    <property type="nucleotide sequence ID" value="NZ_CP056775.1"/>
</dbReference>
<organism evidence="2 3">
    <name type="scientific">Dyadobacter sandarakinus</name>
    <dbReference type="NCBI Taxonomy" id="2747268"/>
    <lineage>
        <taxon>Bacteria</taxon>
        <taxon>Pseudomonadati</taxon>
        <taxon>Bacteroidota</taxon>
        <taxon>Cytophagia</taxon>
        <taxon>Cytophagales</taxon>
        <taxon>Spirosomataceae</taxon>
        <taxon>Dyadobacter</taxon>
    </lineage>
</organism>
<proteinExistence type="predicted"/>
<accession>A0ABX7I7P1</accession>
<dbReference type="PANTHER" id="PTHR12110:SF21">
    <property type="entry name" value="XYLOSE ISOMERASE-LIKE TIM BARREL DOMAIN-CONTAINING PROTEIN"/>
    <property type="match status" value="1"/>
</dbReference>
<dbReference type="Proteomes" id="UP000612680">
    <property type="component" value="Chromosome"/>
</dbReference>
<name>A0ABX7I7P1_9BACT</name>
<evidence type="ECO:0000313" key="2">
    <source>
        <dbReference type="EMBL" id="QRR02111.1"/>
    </source>
</evidence>
<dbReference type="InterPro" id="IPR050312">
    <property type="entry name" value="IolE/XylAMocC-like"/>
</dbReference>
<dbReference type="Gene3D" id="3.20.20.150">
    <property type="entry name" value="Divalent-metal-dependent TIM barrel enzymes"/>
    <property type="match status" value="1"/>
</dbReference>
<dbReference type="PANTHER" id="PTHR12110">
    <property type="entry name" value="HYDROXYPYRUVATE ISOMERASE"/>
    <property type="match status" value="1"/>
</dbReference>